<dbReference type="AlphaFoldDB" id="A0A6L2PYW4"/>
<proteinExistence type="predicted"/>
<dbReference type="EMBL" id="BLKM01006491">
    <property type="protein sequence ID" value="GFG37424.1"/>
    <property type="molecule type" value="Genomic_DNA"/>
</dbReference>
<organism evidence="1 2">
    <name type="scientific">Coptotermes formosanus</name>
    <name type="common">Formosan subterranean termite</name>
    <dbReference type="NCBI Taxonomy" id="36987"/>
    <lineage>
        <taxon>Eukaryota</taxon>
        <taxon>Metazoa</taxon>
        <taxon>Ecdysozoa</taxon>
        <taxon>Arthropoda</taxon>
        <taxon>Hexapoda</taxon>
        <taxon>Insecta</taxon>
        <taxon>Pterygota</taxon>
        <taxon>Neoptera</taxon>
        <taxon>Polyneoptera</taxon>
        <taxon>Dictyoptera</taxon>
        <taxon>Blattodea</taxon>
        <taxon>Blattoidea</taxon>
        <taxon>Termitoidae</taxon>
        <taxon>Rhinotermitidae</taxon>
        <taxon>Coptotermes</taxon>
    </lineage>
</organism>
<dbReference type="InParanoid" id="A0A6L2PYW4"/>
<keyword evidence="2" id="KW-1185">Reference proteome</keyword>
<accession>A0A6L2PYW4</accession>
<comment type="caution">
    <text evidence="1">The sequence shown here is derived from an EMBL/GenBank/DDBJ whole genome shotgun (WGS) entry which is preliminary data.</text>
</comment>
<sequence>MPEVSMRQCYVWDKRMELLSSSYVTRILFLTRIALTLCFGEIQIKNEGFHAPLGLRGCFEENHDYRGLPYNVTNSVGPLTAELCKEACMHQFFR</sequence>
<protein>
    <submittedName>
        <fullName evidence="1">Uncharacterized protein</fullName>
    </submittedName>
</protein>
<evidence type="ECO:0000313" key="2">
    <source>
        <dbReference type="Proteomes" id="UP000502823"/>
    </source>
</evidence>
<reference evidence="2" key="1">
    <citation type="submission" date="2020-01" db="EMBL/GenBank/DDBJ databases">
        <title>Draft genome sequence of the Termite Coptotermes fromosanus.</title>
        <authorList>
            <person name="Itakura S."/>
            <person name="Yosikawa Y."/>
            <person name="Umezawa K."/>
        </authorList>
    </citation>
    <scope>NUCLEOTIDE SEQUENCE [LARGE SCALE GENOMIC DNA]</scope>
</reference>
<dbReference type="Proteomes" id="UP000502823">
    <property type="component" value="Unassembled WGS sequence"/>
</dbReference>
<gene>
    <name evidence="1" type="ORF">Cfor_12005</name>
</gene>
<evidence type="ECO:0000313" key="1">
    <source>
        <dbReference type="EMBL" id="GFG37424.1"/>
    </source>
</evidence>
<name>A0A6L2PYW4_COPFO</name>